<keyword evidence="2" id="KW-0238">DNA-binding</keyword>
<reference evidence="5 6" key="1">
    <citation type="submission" date="2020-08" db="EMBL/GenBank/DDBJ databases">
        <title>Genome public.</title>
        <authorList>
            <person name="Liu C."/>
            <person name="Sun Q."/>
        </authorList>
    </citation>
    <scope>NUCLEOTIDE SEQUENCE [LARGE SCALE GENOMIC DNA]</scope>
    <source>
        <strain evidence="5 6">NSJ-46</strain>
    </source>
</reference>
<dbReference type="Gene3D" id="1.10.10.60">
    <property type="entry name" value="Homeodomain-like"/>
    <property type="match status" value="2"/>
</dbReference>
<evidence type="ECO:0000313" key="6">
    <source>
        <dbReference type="Proteomes" id="UP000657421"/>
    </source>
</evidence>
<dbReference type="InterPro" id="IPR018060">
    <property type="entry name" value="HTH_AraC"/>
</dbReference>
<dbReference type="InterPro" id="IPR009057">
    <property type="entry name" value="Homeodomain-like_sf"/>
</dbReference>
<dbReference type="InterPro" id="IPR020449">
    <property type="entry name" value="Tscrpt_reg_AraC-type_HTH"/>
</dbReference>
<proteinExistence type="predicted"/>
<keyword evidence="1" id="KW-0805">Transcription regulation</keyword>
<name>A0ABR7NDS6_9FIRM</name>
<evidence type="ECO:0000256" key="3">
    <source>
        <dbReference type="ARBA" id="ARBA00023163"/>
    </source>
</evidence>
<dbReference type="PANTHER" id="PTHR47893">
    <property type="entry name" value="REGULATORY PROTEIN PCHR"/>
    <property type="match status" value="1"/>
</dbReference>
<evidence type="ECO:0000256" key="1">
    <source>
        <dbReference type="ARBA" id="ARBA00023015"/>
    </source>
</evidence>
<evidence type="ECO:0000313" key="5">
    <source>
        <dbReference type="EMBL" id="MBC8574565.1"/>
    </source>
</evidence>
<accession>A0ABR7NDS6</accession>
<dbReference type="Pfam" id="PF12833">
    <property type="entry name" value="HTH_18"/>
    <property type="match status" value="1"/>
</dbReference>
<sequence>MKERNEIDPALFSTGTHILEKSDNGTKYQIECDTPNGTMQCIHLFPGIDLAYTSFQAFSCFSRNKAMPHILEIAYCSAGRYECEYKRDYFTYLGEGDIAISVLSPHREPPTFPTGLYDGVALIVDMSVTGSQFNDIIEGISIDLSELTSRFCTDRCCTVVKAPPELNHVFQEVCEEKNKKRLGYLRLKALEIFFLLSEMLPQENLEVSVYYSGSTIRKIKELKQELMDSLDTRYSLAEWAACYGLSLTTMKDCFKAIYGKPIYAFQKEYKIQMAAQLLLTTQLSISEIAGKIGYSNPNKFSSAFRSIIGMSPREYRSAKK</sequence>
<organism evidence="5 6">
    <name type="scientific">Jingyaoa shaoxingensis</name>
    <dbReference type="NCBI Taxonomy" id="2763671"/>
    <lineage>
        <taxon>Bacteria</taxon>
        <taxon>Bacillati</taxon>
        <taxon>Bacillota</taxon>
        <taxon>Clostridia</taxon>
        <taxon>Lachnospirales</taxon>
        <taxon>Lachnospiraceae</taxon>
        <taxon>Jingyaoa</taxon>
    </lineage>
</organism>
<evidence type="ECO:0000256" key="2">
    <source>
        <dbReference type="ARBA" id="ARBA00023125"/>
    </source>
</evidence>
<keyword evidence="3" id="KW-0804">Transcription</keyword>
<dbReference type="Proteomes" id="UP000657421">
    <property type="component" value="Unassembled WGS sequence"/>
</dbReference>
<dbReference type="PANTHER" id="PTHR47893:SF1">
    <property type="entry name" value="REGULATORY PROTEIN PCHR"/>
    <property type="match status" value="1"/>
</dbReference>
<dbReference type="RefSeq" id="WP_249310024.1">
    <property type="nucleotide sequence ID" value="NZ_JACRSZ010000025.1"/>
</dbReference>
<gene>
    <name evidence="5" type="ORF">H8716_16105</name>
</gene>
<keyword evidence="6" id="KW-1185">Reference proteome</keyword>
<feature type="domain" description="HTH araC/xylS-type" evidence="4">
    <location>
        <begin position="220"/>
        <end position="318"/>
    </location>
</feature>
<dbReference type="SUPFAM" id="SSF46689">
    <property type="entry name" value="Homeodomain-like"/>
    <property type="match status" value="1"/>
</dbReference>
<dbReference type="SMART" id="SM00342">
    <property type="entry name" value="HTH_ARAC"/>
    <property type="match status" value="1"/>
</dbReference>
<protein>
    <submittedName>
        <fullName evidence="5">Helix-turn-helix transcriptional regulator</fullName>
    </submittedName>
</protein>
<comment type="caution">
    <text evidence="5">The sequence shown here is derived from an EMBL/GenBank/DDBJ whole genome shotgun (WGS) entry which is preliminary data.</text>
</comment>
<dbReference type="PROSITE" id="PS01124">
    <property type="entry name" value="HTH_ARAC_FAMILY_2"/>
    <property type="match status" value="1"/>
</dbReference>
<dbReference type="InterPro" id="IPR053142">
    <property type="entry name" value="PchR_regulatory_protein"/>
</dbReference>
<dbReference type="EMBL" id="JACRSZ010000025">
    <property type="protein sequence ID" value="MBC8574565.1"/>
    <property type="molecule type" value="Genomic_DNA"/>
</dbReference>
<dbReference type="PRINTS" id="PR00032">
    <property type="entry name" value="HTHARAC"/>
</dbReference>
<evidence type="ECO:0000259" key="4">
    <source>
        <dbReference type="PROSITE" id="PS01124"/>
    </source>
</evidence>